<name>A0A0G3M4X8_CHRGL</name>
<dbReference type="Pfam" id="PF18962">
    <property type="entry name" value="Por_Secre_tail"/>
    <property type="match status" value="1"/>
</dbReference>
<dbReference type="NCBIfam" id="NF045639">
    <property type="entry name" value="GCX_COOH"/>
    <property type="match status" value="1"/>
</dbReference>
<evidence type="ECO:0000313" key="7">
    <source>
        <dbReference type="Proteomes" id="UP000035213"/>
    </source>
</evidence>
<dbReference type="EMBL" id="CP009928">
    <property type="protein sequence ID" value="AKK73944.1"/>
    <property type="molecule type" value="Genomic_DNA"/>
</dbReference>
<feature type="domain" description="Peptidase S8/S53" evidence="4">
    <location>
        <begin position="144"/>
        <end position="396"/>
    </location>
</feature>
<dbReference type="RefSeq" id="WP_053328677.1">
    <property type="nucleotide sequence ID" value="NZ_CP009928.1"/>
</dbReference>
<dbReference type="Proteomes" id="UP000035213">
    <property type="component" value="Chromosome"/>
</dbReference>
<feature type="domain" description="Secretion system C-terminal sorting" evidence="5">
    <location>
        <begin position="669"/>
        <end position="747"/>
    </location>
</feature>
<sequence length="748" mass="81898">MKSAVTYKYSLGIAILFFQYSNVTAQISEKDFPVEKKAALRNILAAQERQSVQREQAVSRLKSKGFKEIIVEGENVKQLINEDEQGHPMYYTTLNANPSKRIKANKFYSGQGLGLSISGQGMIIGQWDYSKPRLSHQLLTGKITYNTNQNQTISRHSTHIAGTLIGNNTSNPNATGIAYDATSKAYDWVNDTAEMTVEALGGMLVANNSYGFDPIYLQTYQFGKYNTTAKEWDNIMYNAPYFQIVKAVGNARSIDPAIAPQVAAKQGYDLLEGGGIAKNVLVVTSVNENSNPNGDSDFSISSFSSYGPTDDGRIKPDIAAQGENVYSSIETYNSAYGYYNGTSSASASVTGGITLLQQYWKTLNPNYMWSSSVRAILAHTANDKGALGPDYIYGWGLMDTERAAQLIYSNNKSTLVKEENLANGQEYRLYVVATKADQQPLVATLAWTDPAGNLGNTVTDDEAKALINDLDITIVKKDDAGNAQTFYPWKLGGINNYTAVATRNSANSVDNIEKVEIENPDGLYQVIIKHKGTLQQGNQNFSLILSGVSFCYSDDLYVLVREKDNIDAPNFVGTAKEIKASNVIKSTAKVTYKATKSVELLSDASGGNNTVGFETEPGADFLAYIDPDCGNISLPLLYKAQSLARTANKITASVPAKQMEIDKQDEIMLYPNPAHEEVNVKFRLGKTSKVVMTLYDVSGKEVLRQESSQDFPGGEFMKTLNVRGLPSGAYILYVETATQKTGKKLIIK</sequence>
<dbReference type="PROSITE" id="PS51892">
    <property type="entry name" value="SUBTILASE"/>
    <property type="match status" value="1"/>
</dbReference>
<evidence type="ECO:0000259" key="5">
    <source>
        <dbReference type="Pfam" id="PF18962"/>
    </source>
</evidence>
<dbReference type="SUPFAM" id="SSF49785">
    <property type="entry name" value="Galactose-binding domain-like"/>
    <property type="match status" value="1"/>
</dbReference>
<dbReference type="InterPro" id="IPR026444">
    <property type="entry name" value="Secre_tail"/>
</dbReference>
<dbReference type="Gene3D" id="3.40.50.200">
    <property type="entry name" value="Peptidase S8/S53 domain"/>
    <property type="match status" value="1"/>
</dbReference>
<dbReference type="AlphaFoldDB" id="A0A0G3M4X8"/>
<dbReference type="Gene3D" id="2.60.120.380">
    <property type="match status" value="1"/>
</dbReference>
<dbReference type="PANTHER" id="PTHR43399:SF4">
    <property type="entry name" value="CELL WALL-ASSOCIATED PROTEASE"/>
    <property type="match status" value="1"/>
</dbReference>
<evidence type="ECO:0000256" key="3">
    <source>
        <dbReference type="PROSITE-ProRule" id="PRU01240"/>
    </source>
</evidence>
<dbReference type="InterPro" id="IPR008979">
    <property type="entry name" value="Galactose-bd-like_sf"/>
</dbReference>
<protein>
    <recommendedName>
        <fullName evidence="8">S8 family serine peptidase</fullName>
    </recommendedName>
</protein>
<gene>
    <name evidence="6" type="ORF">OK18_16220</name>
</gene>
<evidence type="ECO:0008006" key="8">
    <source>
        <dbReference type="Google" id="ProtNLM"/>
    </source>
</evidence>
<dbReference type="NCBIfam" id="TIGR04183">
    <property type="entry name" value="Por_Secre_tail"/>
    <property type="match status" value="1"/>
</dbReference>
<dbReference type="OrthoDB" id="9792152at2"/>
<dbReference type="PANTHER" id="PTHR43399">
    <property type="entry name" value="SUBTILISIN-RELATED"/>
    <property type="match status" value="1"/>
</dbReference>
<dbReference type="KEGG" id="cgn:OK18_16220"/>
<dbReference type="GO" id="GO:0006508">
    <property type="term" value="P:proteolysis"/>
    <property type="evidence" value="ECO:0007669"/>
    <property type="project" value="InterPro"/>
</dbReference>
<dbReference type="PATRIC" id="fig|1324352.5.peg.3387"/>
<evidence type="ECO:0000256" key="2">
    <source>
        <dbReference type="ARBA" id="ARBA00022729"/>
    </source>
</evidence>
<dbReference type="Pfam" id="PF00082">
    <property type="entry name" value="Peptidase_S8"/>
    <property type="match status" value="1"/>
</dbReference>
<dbReference type="InterPro" id="IPR051048">
    <property type="entry name" value="Peptidase_S8/S53_subtilisin"/>
</dbReference>
<reference evidence="6 7" key="1">
    <citation type="submission" date="2014-11" db="EMBL/GenBank/DDBJ databases">
        <authorList>
            <person name="Park G.-S."/>
            <person name="Hong S.-J."/>
            <person name="Jung B.K."/>
            <person name="Khan A.R."/>
            <person name="Kwak Y."/>
            <person name="Shin J.-H."/>
        </authorList>
    </citation>
    <scope>NUCLEOTIDE SEQUENCE [LARGE SCALE GENOMIC DNA]</scope>
    <source>
        <strain evidence="6 7">DSM 27622</strain>
    </source>
</reference>
<comment type="similarity">
    <text evidence="1 3">Belongs to the peptidase S8 family.</text>
</comment>
<dbReference type="SUPFAM" id="SSF52743">
    <property type="entry name" value="Subtilisin-like"/>
    <property type="match status" value="1"/>
</dbReference>
<evidence type="ECO:0000259" key="4">
    <source>
        <dbReference type="Pfam" id="PF00082"/>
    </source>
</evidence>
<dbReference type="InterPro" id="IPR055015">
    <property type="entry name" value="GCX_COOH"/>
</dbReference>
<organism evidence="6 7">
    <name type="scientific">Chryseobacterium gallinarum</name>
    <dbReference type="NCBI Taxonomy" id="1324352"/>
    <lineage>
        <taxon>Bacteria</taxon>
        <taxon>Pseudomonadati</taxon>
        <taxon>Bacteroidota</taxon>
        <taxon>Flavobacteriia</taxon>
        <taxon>Flavobacteriales</taxon>
        <taxon>Weeksellaceae</taxon>
        <taxon>Chryseobacterium group</taxon>
        <taxon>Chryseobacterium</taxon>
    </lineage>
</organism>
<comment type="caution">
    <text evidence="3">Lacks conserved residue(s) required for the propagation of feature annotation.</text>
</comment>
<dbReference type="STRING" id="1324352.OK18_16220"/>
<proteinExistence type="inferred from homology"/>
<dbReference type="InterPro" id="IPR036852">
    <property type="entry name" value="Peptidase_S8/S53_dom_sf"/>
</dbReference>
<accession>A0A0G3M4X8</accession>
<dbReference type="InterPro" id="IPR000209">
    <property type="entry name" value="Peptidase_S8/S53_dom"/>
</dbReference>
<keyword evidence="2" id="KW-0732">Signal</keyword>
<evidence type="ECO:0000313" key="6">
    <source>
        <dbReference type="EMBL" id="AKK73944.1"/>
    </source>
</evidence>
<evidence type="ECO:0000256" key="1">
    <source>
        <dbReference type="ARBA" id="ARBA00011073"/>
    </source>
</evidence>
<dbReference type="GO" id="GO:0004252">
    <property type="term" value="F:serine-type endopeptidase activity"/>
    <property type="evidence" value="ECO:0007669"/>
    <property type="project" value="InterPro"/>
</dbReference>